<gene>
    <name evidence="2" type="ORF">E9229_000721</name>
</gene>
<feature type="transmembrane region" description="Helical" evidence="1">
    <location>
        <begin position="94"/>
        <end position="116"/>
    </location>
</feature>
<dbReference type="AlphaFoldDB" id="A0A839QF44"/>
<dbReference type="RefSeq" id="WP_183509904.1">
    <property type="nucleotide sequence ID" value="NZ_BAABGK010000017.1"/>
</dbReference>
<protein>
    <submittedName>
        <fullName evidence="2">Uncharacterized membrane protein YoaK (UPF0700 family)</fullName>
    </submittedName>
</protein>
<comment type="caution">
    <text evidence="2">The sequence shown here is derived from an EMBL/GenBank/DDBJ whole genome shotgun (WGS) entry which is preliminary data.</text>
</comment>
<reference evidence="2 3" key="1">
    <citation type="submission" date="2020-08" db="EMBL/GenBank/DDBJ databases">
        <title>Sequencing the genomes of 1000 actinobacteria strains.</title>
        <authorList>
            <person name="Klenk H.-P."/>
        </authorList>
    </citation>
    <scope>NUCLEOTIDE SEQUENCE [LARGE SCALE GENOMIC DNA]</scope>
    <source>
        <strain evidence="2 3">DSM 22826</strain>
    </source>
</reference>
<dbReference type="EMBL" id="JACHVS010000001">
    <property type="protein sequence ID" value="MBB2994530.1"/>
    <property type="molecule type" value="Genomic_DNA"/>
</dbReference>
<keyword evidence="1" id="KW-0812">Transmembrane</keyword>
<feature type="transmembrane region" description="Helical" evidence="1">
    <location>
        <begin position="65"/>
        <end position="82"/>
    </location>
</feature>
<sequence length="189" mass="20554">MYLLITTDWAFSKPFVIHPTVATLLDMIPRVKGSIGKSHVTYSNIQIESAEALVGSRVATIVSEGLYFLLFIAGCLAVILICRRLWKDRPFSSLVHWALLGLGTVALFTSTTSPWLTNVADAMAAHQLGFPTSGAEVADTEIQEWISANGFFDIQNVNYFLFGLGAVLALTSLAFGRGTRLQRGTEGLV</sequence>
<evidence type="ECO:0000256" key="1">
    <source>
        <dbReference type="SAM" id="Phobius"/>
    </source>
</evidence>
<organism evidence="2 3">
    <name type="scientific">Paeniglutamicibacter cryotolerans</name>
    <dbReference type="NCBI Taxonomy" id="670079"/>
    <lineage>
        <taxon>Bacteria</taxon>
        <taxon>Bacillati</taxon>
        <taxon>Actinomycetota</taxon>
        <taxon>Actinomycetes</taxon>
        <taxon>Micrococcales</taxon>
        <taxon>Micrococcaceae</taxon>
        <taxon>Paeniglutamicibacter</taxon>
    </lineage>
</organism>
<dbReference type="Proteomes" id="UP000523000">
    <property type="component" value="Unassembled WGS sequence"/>
</dbReference>
<name>A0A839QF44_9MICC</name>
<keyword evidence="3" id="KW-1185">Reference proteome</keyword>
<keyword evidence="1" id="KW-0472">Membrane</keyword>
<keyword evidence="1" id="KW-1133">Transmembrane helix</keyword>
<accession>A0A839QF44</accession>
<evidence type="ECO:0000313" key="3">
    <source>
        <dbReference type="Proteomes" id="UP000523000"/>
    </source>
</evidence>
<feature type="transmembrane region" description="Helical" evidence="1">
    <location>
        <begin position="157"/>
        <end position="175"/>
    </location>
</feature>
<proteinExistence type="predicted"/>
<evidence type="ECO:0000313" key="2">
    <source>
        <dbReference type="EMBL" id="MBB2994530.1"/>
    </source>
</evidence>